<reference evidence="3" key="1">
    <citation type="submission" date="2021-09" db="EMBL/GenBank/DDBJ databases">
        <authorList>
            <person name="Wu T."/>
            <person name="Guo S.Z."/>
        </authorList>
    </citation>
    <scope>NUCLEOTIDE SEQUENCE</scope>
    <source>
        <strain evidence="3">RSS-23</strain>
    </source>
</reference>
<dbReference type="CDD" id="cd00093">
    <property type="entry name" value="HTH_XRE"/>
    <property type="match status" value="1"/>
</dbReference>
<dbReference type="Gene3D" id="1.10.260.40">
    <property type="entry name" value="lambda repressor-like DNA-binding domains"/>
    <property type="match status" value="1"/>
</dbReference>
<evidence type="ECO:0000256" key="1">
    <source>
        <dbReference type="ARBA" id="ARBA00023125"/>
    </source>
</evidence>
<comment type="caution">
    <text evidence="3">The sequence shown here is derived from an EMBL/GenBank/DDBJ whole genome shotgun (WGS) entry which is preliminary data.</text>
</comment>
<proteinExistence type="predicted"/>
<dbReference type="Pfam" id="PF01381">
    <property type="entry name" value="HTH_3"/>
    <property type="match status" value="1"/>
</dbReference>
<dbReference type="Proteomes" id="UP001430290">
    <property type="component" value="Unassembled WGS sequence"/>
</dbReference>
<evidence type="ECO:0000313" key="3">
    <source>
        <dbReference type="EMBL" id="MBZ4186665.1"/>
    </source>
</evidence>
<dbReference type="PROSITE" id="PS50943">
    <property type="entry name" value="HTH_CROC1"/>
    <property type="match status" value="1"/>
</dbReference>
<protein>
    <submittedName>
        <fullName evidence="3">Helix-turn-helix domain-containing protein</fullName>
    </submittedName>
</protein>
<gene>
    <name evidence="3" type="ORF">K7B09_10060</name>
</gene>
<evidence type="ECO:0000259" key="2">
    <source>
        <dbReference type="PROSITE" id="PS50943"/>
    </source>
</evidence>
<name>A0ABS7TFL4_9GAMM</name>
<organism evidence="3 4">
    <name type="scientific">Thermomonas beijingensis</name>
    <dbReference type="NCBI Taxonomy" id="2872701"/>
    <lineage>
        <taxon>Bacteria</taxon>
        <taxon>Pseudomonadati</taxon>
        <taxon>Pseudomonadota</taxon>
        <taxon>Gammaproteobacteria</taxon>
        <taxon>Lysobacterales</taxon>
        <taxon>Lysobacteraceae</taxon>
        <taxon>Thermomonas</taxon>
    </lineage>
</organism>
<keyword evidence="1" id="KW-0238">DNA-binding</keyword>
<dbReference type="EMBL" id="JAIQDJ010000005">
    <property type="protein sequence ID" value="MBZ4186665.1"/>
    <property type="molecule type" value="Genomic_DNA"/>
</dbReference>
<dbReference type="PANTHER" id="PTHR46558">
    <property type="entry name" value="TRACRIPTIONAL REGULATORY PROTEIN-RELATED-RELATED"/>
    <property type="match status" value="1"/>
</dbReference>
<dbReference type="SMART" id="SM00530">
    <property type="entry name" value="HTH_XRE"/>
    <property type="match status" value="1"/>
</dbReference>
<feature type="domain" description="HTH cro/C1-type" evidence="2">
    <location>
        <begin position="16"/>
        <end position="70"/>
    </location>
</feature>
<evidence type="ECO:0000313" key="4">
    <source>
        <dbReference type="Proteomes" id="UP001430290"/>
    </source>
</evidence>
<dbReference type="InterPro" id="IPR010982">
    <property type="entry name" value="Lambda_DNA-bd_dom_sf"/>
</dbReference>
<dbReference type="RefSeq" id="WP_223629338.1">
    <property type="nucleotide sequence ID" value="NZ_JAIQDJ010000005.1"/>
</dbReference>
<dbReference type="PANTHER" id="PTHR46558:SF11">
    <property type="entry name" value="HTH-TYPE TRANSCRIPTIONAL REGULATOR XRE"/>
    <property type="match status" value="1"/>
</dbReference>
<sequence length="116" mass="12900">MPKQLDPSTEGFGARLVQFRKTAGYTQQQLADEIGASRRQVAYYEGESEHPPASLLIALAQALNVTTDALLGVRQTRKLASVSTRLERRIKQIERMPAKPKQQLLGIIDTFIAAHQ</sequence>
<keyword evidence="4" id="KW-1185">Reference proteome</keyword>
<dbReference type="InterPro" id="IPR001387">
    <property type="entry name" value="Cro/C1-type_HTH"/>
</dbReference>
<dbReference type="SUPFAM" id="SSF47413">
    <property type="entry name" value="lambda repressor-like DNA-binding domains"/>
    <property type="match status" value="1"/>
</dbReference>
<accession>A0ABS7TFL4</accession>